<comment type="similarity">
    <text evidence="2">Belongs to the NADH dehydrogenase family.</text>
</comment>
<evidence type="ECO:0000256" key="3">
    <source>
        <dbReference type="ARBA" id="ARBA00022630"/>
    </source>
</evidence>
<dbReference type="Pfam" id="PF07992">
    <property type="entry name" value="Pyr_redox_2"/>
    <property type="match status" value="1"/>
</dbReference>
<keyword evidence="3" id="KW-0285">Flavoprotein</keyword>
<evidence type="ECO:0000256" key="2">
    <source>
        <dbReference type="ARBA" id="ARBA00005272"/>
    </source>
</evidence>
<keyword evidence="8" id="KW-1185">Reference proteome</keyword>
<feature type="domain" description="FAD/NAD(P)-binding" evidence="6">
    <location>
        <begin position="4"/>
        <end position="278"/>
    </location>
</feature>
<dbReference type="PANTHER" id="PTHR42913:SF9">
    <property type="entry name" value="SLR1591 PROTEIN"/>
    <property type="match status" value="1"/>
</dbReference>
<evidence type="ECO:0000313" key="7">
    <source>
        <dbReference type="EMBL" id="MFC7322077.1"/>
    </source>
</evidence>
<sequence length="360" mass="40665">MRRRLILVGAGHAHLEVMRLHKNNPLTDIEMCLINPSNYQYYSGMFSGYAEGLYTEEETRIDLTEFAERCGVHFIKKKASRVFPERKKLFCEGGAVYPFDIISFDIGSKSIPYEFAGSDARSVKPNYQFVEQMNSLRATSTPLIVGGGAAGCELAVSIQTFKNKHEIAGNVRLVTSSNVLADSPRKTSKKLKSILEETGVQIWENEKVKDMYDECIVTEMNNRIRHTGVLWLGGPLADPIFTLSNIDVDTRGFAYVKATLQFEKYSFIFGAGDCVTLRTYPHLDKSGVYAVRQGPVLFENLKAYLDDEPLKKFEPQKKAMYILSAGKKKGLLMYGGFSHYSGKAWNLKNKIDTNFMKKYK</sequence>
<dbReference type="InterPro" id="IPR036188">
    <property type="entry name" value="FAD/NAD-bd_sf"/>
</dbReference>
<evidence type="ECO:0000313" key="8">
    <source>
        <dbReference type="Proteomes" id="UP001596494"/>
    </source>
</evidence>
<protein>
    <submittedName>
        <fullName evidence="7">FAD-dependent oxidoreductase</fullName>
    </submittedName>
</protein>
<name>A0ABW2K8G1_9BACI</name>
<dbReference type="RefSeq" id="WP_289216954.1">
    <property type="nucleotide sequence ID" value="NZ_JAPVRC010000010.1"/>
</dbReference>
<keyword evidence="4" id="KW-0274">FAD</keyword>
<reference evidence="8" key="1">
    <citation type="journal article" date="2019" name="Int. J. Syst. Evol. Microbiol.">
        <title>The Global Catalogue of Microorganisms (GCM) 10K type strain sequencing project: providing services to taxonomists for standard genome sequencing and annotation.</title>
        <authorList>
            <consortium name="The Broad Institute Genomics Platform"/>
            <consortium name="The Broad Institute Genome Sequencing Center for Infectious Disease"/>
            <person name="Wu L."/>
            <person name="Ma J."/>
        </authorList>
    </citation>
    <scope>NUCLEOTIDE SEQUENCE [LARGE SCALE GENOMIC DNA]</scope>
    <source>
        <strain evidence="8">CCUG 73951</strain>
    </source>
</reference>
<dbReference type="Proteomes" id="UP001596494">
    <property type="component" value="Unassembled WGS sequence"/>
</dbReference>
<keyword evidence="5" id="KW-0560">Oxidoreductase</keyword>
<evidence type="ECO:0000256" key="1">
    <source>
        <dbReference type="ARBA" id="ARBA00001974"/>
    </source>
</evidence>
<proteinExistence type="inferred from homology"/>
<gene>
    <name evidence="7" type="ORF">ACFQMN_14470</name>
</gene>
<dbReference type="SUPFAM" id="SSF51905">
    <property type="entry name" value="FAD/NAD(P)-binding domain"/>
    <property type="match status" value="2"/>
</dbReference>
<dbReference type="Gene3D" id="3.50.50.100">
    <property type="match status" value="1"/>
</dbReference>
<evidence type="ECO:0000256" key="5">
    <source>
        <dbReference type="ARBA" id="ARBA00023002"/>
    </source>
</evidence>
<comment type="cofactor">
    <cofactor evidence="1">
        <name>FAD</name>
        <dbReference type="ChEBI" id="CHEBI:57692"/>
    </cofactor>
</comment>
<comment type="caution">
    <text evidence="7">The sequence shown here is derived from an EMBL/GenBank/DDBJ whole genome shotgun (WGS) entry which is preliminary data.</text>
</comment>
<dbReference type="InterPro" id="IPR023753">
    <property type="entry name" value="FAD/NAD-binding_dom"/>
</dbReference>
<dbReference type="EMBL" id="JBHTBY010000012">
    <property type="protein sequence ID" value="MFC7322077.1"/>
    <property type="molecule type" value="Genomic_DNA"/>
</dbReference>
<accession>A0ABW2K8G1</accession>
<dbReference type="PANTHER" id="PTHR42913">
    <property type="entry name" value="APOPTOSIS-INDUCING FACTOR 1"/>
    <property type="match status" value="1"/>
</dbReference>
<organism evidence="7 8">
    <name type="scientific">Halobacillus campisalis</name>
    <dbReference type="NCBI Taxonomy" id="435909"/>
    <lineage>
        <taxon>Bacteria</taxon>
        <taxon>Bacillati</taxon>
        <taxon>Bacillota</taxon>
        <taxon>Bacilli</taxon>
        <taxon>Bacillales</taxon>
        <taxon>Bacillaceae</taxon>
        <taxon>Halobacillus</taxon>
    </lineage>
</organism>
<evidence type="ECO:0000259" key="6">
    <source>
        <dbReference type="Pfam" id="PF07992"/>
    </source>
</evidence>
<dbReference type="InterPro" id="IPR051169">
    <property type="entry name" value="NADH-Q_oxidoreductase"/>
</dbReference>
<evidence type="ECO:0000256" key="4">
    <source>
        <dbReference type="ARBA" id="ARBA00022827"/>
    </source>
</evidence>